<name>A0A2S0VTR5_9ALTE</name>
<evidence type="ECO:0000313" key="1">
    <source>
        <dbReference type="EMBL" id="AWB67599.1"/>
    </source>
</evidence>
<keyword evidence="1" id="KW-0808">Transferase</keyword>
<dbReference type="RefSeq" id="WP_108603645.1">
    <property type="nucleotide sequence ID" value="NZ_CP026604.1"/>
</dbReference>
<dbReference type="EMBL" id="CP026604">
    <property type="protein sequence ID" value="AWB67599.1"/>
    <property type="molecule type" value="Genomic_DNA"/>
</dbReference>
<organism evidence="1 2">
    <name type="scientific">Saccharobesus litoralis</name>
    <dbReference type="NCBI Taxonomy" id="2172099"/>
    <lineage>
        <taxon>Bacteria</taxon>
        <taxon>Pseudomonadati</taxon>
        <taxon>Pseudomonadota</taxon>
        <taxon>Gammaproteobacteria</taxon>
        <taxon>Alteromonadales</taxon>
        <taxon>Alteromonadaceae</taxon>
        <taxon>Saccharobesus</taxon>
    </lineage>
</organism>
<evidence type="ECO:0000313" key="2">
    <source>
        <dbReference type="Proteomes" id="UP000244441"/>
    </source>
</evidence>
<dbReference type="GO" id="GO:0016740">
    <property type="term" value="F:transferase activity"/>
    <property type="evidence" value="ECO:0007669"/>
    <property type="project" value="UniProtKB-KW"/>
</dbReference>
<dbReference type="KEGG" id="cate:C2869_14625"/>
<dbReference type="OrthoDB" id="9807209at2"/>
<proteinExistence type="predicted"/>
<protein>
    <submittedName>
        <fullName evidence="1">Glycosyltransferase</fullName>
    </submittedName>
</protein>
<reference evidence="1 2" key="1">
    <citation type="submission" date="2018-01" db="EMBL/GenBank/DDBJ databases">
        <title>Genome sequence of a Cantenovulum-like bacteria.</title>
        <authorList>
            <person name="Tan W.R."/>
            <person name="Lau N.-S."/>
            <person name="Go F."/>
            <person name="Amirul A.-A.A."/>
        </authorList>
    </citation>
    <scope>NUCLEOTIDE SEQUENCE [LARGE SCALE GENOMIC DNA]</scope>
    <source>
        <strain evidence="1 2">CCB-QB4</strain>
    </source>
</reference>
<dbReference type="Pfam" id="PF13692">
    <property type="entry name" value="Glyco_trans_1_4"/>
    <property type="match status" value="1"/>
</dbReference>
<gene>
    <name evidence="1" type="ORF">C2869_14625</name>
</gene>
<dbReference type="SUPFAM" id="SSF53756">
    <property type="entry name" value="UDP-Glycosyltransferase/glycogen phosphorylase"/>
    <property type="match status" value="1"/>
</dbReference>
<dbReference type="Gene3D" id="3.40.50.2000">
    <property type="entry name" value="Glycogen Phosphorylase B"/>
    <property type="match status" value="1"/>
</dbReference>
<dbReference type="Proteomes" id="UP000244441">
    <property type="component" value="Chromosome"/>
</dbReference>
<dbReference type="AlphaFoldDB" id="A0A2S0VTR5"/>
<sequence length="412" mass="47227">MKKLLCIGWVWPEPNSSAAGYNILSLLKTFNQQDWQITFASSAQTTPLMADLQKLGYCCQSIELNSSSFDDFVQELDPQIVIFDRFMIEEQYGWRVLQQCPQALRILNTEDLQFLRQARHTWVKQHGQVANNLEDLDLNTDLAKREIASIYRCDLSLIISLFEFNLLKEHFKIAPSLLHLMPFQLTANTSQAFEYDQRQHFITVGNFRHAPNWDAVLWLKQAIWPAIRQQLPKAELHIYGSYTPPKATQLNCIKTGFLIKGWANDVHQVMKKAKVCLAPLKFGAGLKGKIADAMLNQTPVVTTSIGAEGMFDSNNAPGFIENDTNAFVARAIELFADKSTWLTKSEKCLSLIQQHYQPETISKSLIEKVELVRHQLNAHRQENFIGQMLNHHTMQSTKYMAQWIEAKNRINT</sequence>
<accession>A0A2S0VTR5</accession>
<keyword evidence="2" id="KW-1185">Reference proteome</keyword>